<dbReference type="Pfam" id="PF10101">
    <property type="entry name" value="DUF2339"/>
    <property type="match status" value="1"/>
</dbReference>
<feature type="transmembrane region" description="Helical" evidence="2">
    <location>
        <begin position="104"/>
        <end position="121"/>
    </location>
</feature>
<evidence type="ECO:0000256" key="1">
    <source>
        <dbReference type="SAM" id="MobiDB-lite"/>
    </source>
</evidence>
<feature type="transmembrane region" description="Helical" evidence="2">
    <location>
        <begin position="513"/>
        <end position="531"/>
    </location>
</feature>
<feature type="transmembrane region" description="Helical" evidence="2">
    <location>
        <begin position="848"/>
        <end position="871"/>
    </location>
</feature>
<protein>
    <submittedName>
        <fullName evidence="3">DUF2339 domain-containing protein</fullName>
    </submittedName>
</protein>
<feature type="region of interest" description="Disordered" evidence="1">
    <location>
        <begin position="147"/>
        <end position="175"/>
    </location>
</feature>
<feature type="transmembrane region" description="Helical" evidence="2">
    <location>
        <begin position="764"/>
        <end position="783"/>
    </location>
</feature>
<proteinExistence type="predicted"/>
<feature type="transmembrane region" description="Helical" evidence="2">
    <location>
        <begin position="310"/>
        <end position="328"/>
    </location>
</feature>
<organism evidence="3 4">
    <name type="scientific">Lampropedia puyangensis</name>
    <dbReference type="NCBI Taxonomy" id="1330072"/>
    <lineage>
        <taxon>Bacteria</taxon>
        <taxon>Pseudomonadati</taxon>
        <taxon>Pseudomonadota</taxon>
        <taxon>Betaproteobacteria</taxon>
        <taxon>Burkholderiales</taxon>
        <taxon>Comamonadaceae</taxon>
        <taxon>Lampropedia</taxon>
    </lineage>
</organism>
<feature type="transmembrane region" description="Helical" evidence="2">
    <location>
        <begin position="349"/>
        <end position="371"/>
    </location>
</feature>
<feature type="transmembrane region" description="Helical" evidence="2">
    <location>
        <begin position="1031"/>
        <end position="1049"/>
    </location>
</feature>
<feature type="transmembrane region" description="Helical" evidence="2">
    <location>
        <begin position="483"/>
        <end position="501"/>
    </location>
</feature>
<name>A0A4S8EW51_9BURK</name>
<keyword evidence="4" id="KW-1185">Reference proteome</keyword>
<feature type="transmembrane region" description="Helical" evidence="2">
    <location>
        <begin position="427"/>
        <end position="446"/>
    </location>
</feature>
<keyword evidence="2" id="KW-0472">Membrane</keyword>
<feature type="compositionally biased region" description="Basic and acidic residues" evidence="1">
    <location>
        <begin position="150"/>
        <end position="170"/>
    </location>
</feature>
<feature type="transmembrane region" description="Helical" evidence="2">
    <location>
        <begin position="80"/>
        <end position="98"/>
    </location>
</feature>
<dbReference type="PANTHER" id="PTHR38434">
    <property type="entry name" value="BLL2549 PROTEIN"/>
    <property type="match status" value="1"/>
</dbReference>
<feature type="transmembrane region" description="Helical" evidence="2">
    <location>
        <begin position="377"/>
        <end position="397"/>
    </location>
</feature>
<feature type="transmembrane region" description="Helical" evidence="2">
    <location>
        <begin position="453"/>
        <end position="471"/>
    </location>
</feature>
<evidence type="ECO:0000313" key="4">
    <source>
        <dbReference type="Proteomes" id="UP000308917"/>
    </source>
</evidence>
<feature type="transmembrane region" description="Helical" evidence="2">
    <location>
        <begin position="591"/>
        <end position="607"/>
    </location>
</feature>
<feature type="transmembrane region" description="Helical" evidence="2">
    <location>
        <begin position="278"/>
        <end position="298"/>
    </location>
</feature>
<dbReference type="InterPro" id="IPR019286">
    <property type="entry name" value="DUF2339_TM"/>
</dbReference>
<gene>
    <name evidence="3" type="ORF">E9531_13150</name>
</gene>
<feature type="transmembrane region" description="Helical" evidence="2">
    <location>
        <begin position="1003"/>
        <end position="1024"/>
    </location>
</feature>
<keyword evidence="2" id="KW-0812">Transmembrane</keyword>
<evidence type="ECO:0000313" key="3">
    <source>
        <dbReference type="EMBL" id="THT99022.1"/>
    </source>
</evidence>
<feature type="transmembrane region" description="Helical" evidence="2">
    <location>
        <begin position="965"/>
        <end position="983"/>
    </location>
</feature>
<feature type="transmembrane region" description="Helical" evidence="2">
    <location>
        <begin position="813"/>
        <end position="836"/>
    </location>
</feature>
<feature type="transmembrane region" description="Helical" evidence="2">
    <location>
        <begin position="892"/>
        <end position="912"/>
    </location>
</feature>
<dbReference type="Proteomes" id="UP000308917">
    <property type="component" value="Unassembled WGS sequence"/>
</dbReference>
<feature type="transmembrane region" description="Helical" evidence="2">
    <location>
        <begin position="566"/>
        <end position="585"/>
    </location>
</feature>
<dbReference type="AlphaFoldDB" id="A0A4S8EW51"/>
<dbReference type="EMBL" id="STFG01000016">
    <property type="protein sequence ID" value="THT99022.1"/>
    <property type="molecule type" value="Genomic_DNA"/>
</dbReference>
<feature type="transmembrane region" description="Helical" evidence="2">
    <location>
        <begin position="924"/>
        <end position="945"/>
    </location>
</feature>
<feature type="transmembrane region" description="Helical" evidence="2">
    <location>
        <begin position="654"/>
        <end position="675"/>
    </location>
</feature>
<keyword evidence="2" id="KW-1133">Transmembrane helix</keyword>
<dbReference type="PANTHER" id="PTHR38434:SF1">
    <property type="entry name" value="BLL2549 PROTEIN"/>
    <property type="match status" value="1"/>
</dbReference>
<feature type="transmembrane region" description="Helical" evidence="2">
    <location>
        <begin position="614"/>
        <end position="634"/>
    </location>
</feature>
<reference evidence="3 4" key="1">
    <citation type="journal article" date="2015" name="Antonie Van Leeuwenhoek">
        <title>Lampropedia puyangensis sp. nov., isolated from symptomatic bark of Populus ? euramericana canker and emended description of Lampropedia hyalina (Ehrenberg 1832) Lee et al. 2004.</title>
        <authorList>
            <person name="Li Y."/>
            <person name="Wang T."/>
            <person name="Piao C.G."/>
            <person name="Wang L.F."/>
            <person name="Tian G.Z."/>
            <person name="Zhu T.H."/>
            <person name="Guo M.W."/>
        </authorList>
    </citation>
    <scope>NUCLEOTIDE SEQUENCE [LARGE SCALE GENOMIC DNA]</scope>
    <source>
        <strain evidence="3 4">2-bin</strain>
    </source>
</reference>
<feature type="transmembrane region" description="Helical" evidence="2">
    <location>
        <begin position="537"/>
        <end position="554"/>
    </location>
</feature>
<feature type="transmembrane region" description="Helical" evidence="2">
    <location>
        <begin position="734"/>
        <end position="752"/>
    </location>
</feature>
<accession>A0A4S8EW51</accession>
<feature type="transmembrane region" description="Helical" evidence="2">
    <location>
        <begin position="789"/>
        <end position="806"/>
    </location>
</feature>
<feature type="transmembrane region" description="Helical" evidence="2">
    <location>
        <begin position="1061"/>
        <end position="1078"/>
    </location>
</feature>
<comment type="caution">
    <text evidence="3">The sequence shown here is derived from an EMBL/GenBank/DDBJ whole genome shotgun (WGS) entry which is preliminary data.</text>
</comment>
<sequence>MACEVGRGHWRGRHAVILRQHWRANLEWNPHSIDALCTMVGSAAHAKGTCGIEKCDFSEGVARHYDAQLWCSHSRLQEEGLTMVIWGAIWGAFIGWLIGYGWELSSPLIGSVVGMLAGLTLRRSVRKEFARLQKDLQTSTRAQAQVVLDAARDPVEEEASRRDRRSEDRSVGGAADSAAITAGVLSVSTVASTPVRQEQDPASWHQAAAAAPLARSAQPVAANPFAPVAKPDAIAGQSTASPHSADSTAEFAPSLYSSPSWVERAFSKVRDWLTGGNTVAKVGGLMLFIGLAFLAKWAADNSMFPPEARLAGIAIVGIGLLVQGARMAKERFANAGVLDGDSGDTSYRFHYGILLQGLGVAILYLAIFAAFKLYGLLPSSAALALMVAVCVLSNVIALQRHAQAMAFVGFAGAFAAPVLLSDGSGNHVALFSYYLLLNMAIAGLAYLRPWRAVHLLGFLATFGVASAWGVLRYTPQLYASTQPFLLAFFVIYLVVGLLYALRHSAARAHKVDASLVFGLPVAALALQIELVRDTAYGAAWSSIIAGALYIGLAWGLHKRASEAAHWLGRSYAAIGLLLVTLAVPLAVEPQVTAAVWALEGAGIYWLSRQQNSRWGCAFGVLMQAVAGAMMLHVLDRRYYGLTYGLLDQPVSWPFANADFLSSLLLAGGALAISWWTRSDPWRFGSGKAQASREQHANAVVSVVLFVVGFGWAWQGLWAQLQYGSRPLFGLGMLHAVRILGFVALVLLAQWAAQRFAWRGARLPAYAAFPVVGFGILLAVVEASWGWREVLLWSVVAMGYLVVLYRADRSAPLLYWRVVHTANVGLALLLAGRTLAALVDWARLWRSDWYAVVGVVSAIAVLLLLSRAVWWRAQRSQNAKSAGWPLNRFRRDYLLHAGAGVAALVGLSTLALACLVRGDVQPLPYVPLLNPIDLAALLGLGALVLWRLRVEQADWIDAESAWKSRMGWAVIAVLGFVVVNTVWLRVAHHFFAVPWRADTLAQSFVVQAGYSVLWTVLALMTMVLARRRAQRVLWQVGAGLLGLTVVKMLLVDLANSGGGERIVAFIAVGALMVAIGYFAPMPAARTAVVAQGKESS</sequence>
<feature type="transmembrane region" description="Helical" evidence="2">
    <location>
        <begin position="696"/>
        <end position="714"/>
    </location>
</feature>
<evidence type="ECO:0000256" key="2">
    <source>
        <dbReference type="SAM" id="Phobius"/>
    </source>
</evidence>
<feature type="transmembrane region" description="Helical" evidence="2">
    <location>
        <begin position="404"/>
        <end position="421"/>
    </location>
</feature>